<comment type="caution">
    <text evidence="1">The sequence shown here is derived from an EMBL/GenBank/DDBJ whole genome shotgun (WGS) entry which is preliminary data.</text>
</comment>
<reference evidence="1 2" key="1">
    <citation type="journal article" date="2018" name="Sci. Rep.">
        <title>Rhizobium tumorigenes sp. nov., a novel plant tumorigenic bacterium isolated from cane gall tumors on thornless blackberry.</title>
        <authorList>
            <person name="Kuzmanovi N."/>
            <person name="Smalla K."/>
            <person name="Gronow S."/>
            <person name="PuBawska J."/>
        </authorList>
    </citation>
    <scope>NUCLEOTIDE SEQUENCE [LARGE SCALE GENOMIC DNA]</scope>
    <source>
        <strain evidence="1 2">CCBAU 85046</strain>
    </source>
</reference>
<gene>
    <name evidence="1" type="ORF">CPY51_30610</name>
</gene>
<protein>
    <submittedName>
        <fullName evidence="1">Uncharacterized protein</fullName>
    </submittedName>
</protein>
<dbReference type="AlphaFoldDB" id="A0A2W4CR06"/>
<proteinExistence type="predicted"/>
<dbReference type="PROSITE" id="PS51257">
    <property type="entry name" value="PROKAR_LIPOPROTEIN"/>
    <property type="match status" value="1"/>
</dbReference>
<sequence>MSCFRIFGIGIVLLISWTTVASACSRRHKLDYADVKDAEAIVVGHIEDYQLVADQAAQDGYRATLDQSSTLPPTFDENIPVAAHFDIVVDEVLRGSVGRRLQISWSGGNYQLPPTLAPGPYFIALTDTSYPFSNMPGFNMAKTGKLTVLQPLCTRAFLFPADSKDAESTTRALRER</sequence>
<dbReference type="OrthoDB" id="8449521at2"/>
<evidence type="ECO:0000313" key="1">
    <source>
        <dbReference type="EMBL" id="PZM07864.1"/>
    </source>
</evidence>
<organism evidence="1 2">
    <name type="scientific">Rhizobium tubonense</name>
    <dbReference type="NCBI Taxonomy" id="484088"/>
    <lineage>
        <taxon>Bacteria</taxon>
        <taxon>Pseudomonadati</taxon>
        <taxon>Pseudomonadota</taxon>
        <taxon>Alphaproteobacteria</taxon>
        <taxon>Hyphomicrobiales</taxon>
        <taxon>Rhizobiaceae</taxon>
        <taxon>Rhizobium/Agrobacterium group</taxon>
        <taxon>Rhizobium</taxon>
    </lineage>
</organism>
<dbReference type="Proteomes" id="UP000248925">
    <property type="component" value="Unassembled WGS sequence"/>
</dbReference>
<name>A0A2W4CR06_9HYPH</name>
<accession>A0A2W4CR06</accession>
<keyword evidence="2" id="KW-1185">Reference proteome</keyword>
<evidence type="ECO:0000313" key="2">
    <source>
        <dbReference type="Proteomes" id="UP000248925"/>
    </source>
</evidence>
<dbReference type="RefSeq" id="WP_111164146.1">
    <property type="nucleotide sequence ID" value="NZ_PCDP01000077.1"/>
</dbReference>
<dbReference type="EMBL" id="PCDP01000077">
    <property type="protein sequence ID" value="PZM07864.1"/>
    <property type="molecule type" value="Genomic_DNA"/>
</dbReference>